<sequence length="370" mass="41642">MPTRHDDTPFLPRKILLIKLRHHGDMILTTPVINNLRQHYPAAEIDVLLYKETAPILAHHPAIGQIHVIDRQWKKQGPLRQLEQEFALAQTLRARHYDLVINLADQWRSAIITLLSGARLRIGFNFTKRRSFLWRLAHNRLVATSNHAQLHTVEQNLSILEPLNLAITDRSCSMYFTAADKVRGETLLREQGVSGDYIVIQPTSRWLYKCWDDAKMAQLIEGLATSRLPVVLTAAPDKKELEMVDHIISLCRAVKPVSLAGQLSLPQLAAVIEGARLFIGVDSAPMHMAAALDTPCVALFGPTKLQRWRPWSEKSTVLWAGDYAELPDPDTIDTQTRQRYLSAIPLEPVLTAARGYLSAPDPLTVRDLAP</sequence>
<reference evidence="9 10" key="1">
    <citation type="journal article" date="2014" name="Genome Biol. Evol.">
        <title>Genome degeneration and adaptation in a nascent stage of symbiosis.</title>
        <authorList>
            <person name="Oakeson K.F."/>
            <person name="Gil R."/>
            <person name="Clayton A.L."/>
            <person name="Dunn D.M."/>
            <person name="von Niederhausern A.C."/>
            <person name="Hamil C."/>
            <person name="Aoyagi A."/>
            <person name="Duval B."/>
            <person name="Baca A."/>
            <person name="Silva F.J."/>
            <person name="Vallier A."/>
            <person name="Jackson D.G."/>
            <person name="Latorre A."/>
            <person name="Weiss R.B."/>
            <person name="Heddi A."/>
            <person name="Moya A."/>
            <person name="Dale C."/>
        </authorList>
    </citation>
    <scope>NUCLEOTIDE SEQUENCE [LARGE SCALE GENOMIC DNA]</scope>
    <source>
        <strain evidence="9 10">HS1</strain>
    </source>
</reference>
<dbReference type="PANTHER" id="PTHR30160">
    <property type="entry name" value="TETRAACYLDISACCHARIDE 4'-KINASE-RELATED"/>
    <property type="match status" value="1"/>
</dbReference>
<dbReference type="RefSeq" id="WP_025424090.1">
    <property type="nucleotide sequence ID" value="NZ_CP006569.1"/>
</dbReference>
<dbReference type="InterPro" id="IPR011916">
    <property type="entry name" value="LipoPS_heptosylTferase-III"/>
</dbReference>
<keyword evidence="10" id="KW-1185">Reference proteome</keyword>
<evidence type="ECO:0000256" key="8">
    <source>
        <dbReference type="ARBA" id="ARBA00075031"/>
    </source>
</evidence>
<dbReference type="InterPro" id="IPR002201">
    <property type="entry name" value="Glyco_trans_9"/>
</dbReference>
<keyword evidence="3" id="KW-0448">Lipopolysaccharide biosynthesis</keyword>
<dbReference type="HOGENOM" id="CLU_038371_3_2_6"/>
<gene>
    <name evidence="9" type="primary">waaQ</name>
    <name evidence="9" type="ORF">Sant_4011</name>
</gene>
<dbReference type="GO" id="GO:0005829">
    <property type="term" value="C:cytosol"/>
    <property type="evidence" value="ECO:0007669"/>
    <property type="project" value="TreeGrafter"/>
</dbReference>
<dbReference type="GO" id="GO:0008713">
    <property type="term" value="F:ADP-heptose-lipopolysaccharide heptosyltransferase activity"/>
    <property type="evidence" value="ECO:0007669"/>
    <property type="project" value="TreeGrafter"/>
</dbReference>
<evidence type="ECO:0000256" key="7">
    <source>
        <dbReference type="ARBA" id="ARBA00074396"/>
    </source>
</evidence>
<dbReference type="Gene3D" id="3.40.50.2000">
    <property type="entry name" value="Glycogen Phosphorylase B"/>
    <property type="match status" value="2"/>
</dbReference>
<dbReference type="SUPFAM" id="SSF53756">
    <property type="entry name" value="UDP-Glycosyltransferase/glycogen phosphorylase"/>
    <property type="match status" value="1"/>
</dbReference>
<dbReference type="OrthoDB" id="9781892at2"/>
<accession>W0I2J6</accession>
<dbReference type="FunFam" id="3.40.50.2000:FF:000191">
    <property type="entry name" value="Lipopolysaccharide core heptosyltransferase RfaQ"/>
    <property type="match status" value="1"/>
</dbReference>
<keyword evidence="1" id="KW-0328">Glycosyltransferase</keyword>
<proteinExistence type="predicted"/>
<protein>
    <recommendedName>
        <fullName evidence="7">Lipopolysaccharide heptosyltransferase 3</fullName>
        <ecNumber evidence="6">2.4.99.25</ecNumber>
    </recommendedName>
    <alternativeName>
        <fullName evidence="8">ADP-heptose:lipopolysaccharide heptosyltransferase III</fullName>
    </alternativeName>
</protein>
<evidence type="ECO:0000313" key="10">
    <source>
        <dbReference type="Proteomes" id="UP000019028"/>
    </source>
</evidence>
<evidence type="ECO:0000256" key="2">
    <source>
        <dbReference type="ARBA" id="ARBA00022679"/>
    </source>
</evidence>
<dbReference type="InterPro" id="IPR051199">
    <property type="entry name" value="LPS_LOS_Heptosyltrfase"/>
</dbReference>
<evidence type="ECO:0000256" key="6">
    <source>
        <dbReference type="ARBA" id="ARBA00066496"/>
    </source>
</evidence>
<dbReference type="CDD" id="cd03789">
    <property type="entry name" value="GT9_LPS_heptosyltransferase"/>
    <property type="match status" value="1"/>
</dbReference>
<dbReference type="Proteomes" id="UP000019028">
    <property type="component" value="Chromosome"/>
</dbReference>
<dbReference type="PANTHER" id="PTHR30160:SF1">
    <property type="entry name" value="LIPOPOLYSACCHARIDE 1,2-N-ACETYLGLUCOSAMINETRANSFERASE-RELATED"/>
    <property type="match status" value="1"/>
</dbReference>
<name>W0I2J6_9GAMM</name>
<comment type="catalytic activity">
    <reaction evidence="4">
        <text>L-alpha-D-Hep-(1-&gt;3)-4-O-phospho-L-alpha-D-Hep-(1-&gt;5)-[alpha-Kdo-(2-&gt;4)]-alpha-Kdo-(2-&gt;6)-lipid A (E. coli) + ADP-L-glycero-beta-D-manno-heptose = L-alpha-D-Hep-(1-&gt;7)-L-alpha-D-Hep-(1-&gt;3)-4-O-phospho-L-alpha-D-Hep-(1-&gt;5)-[alpha-Kdo-(2-&gt;4)]-alpha-Kdo-(2-&gt;6)-lipid A (E. coli) + ADP + H(+)</text>
        <dbReference type="Rhea" id="RHEA:74099"/>
        <dbReference type="ChEBI" id="CHEBI:15378"/>
        <dbReference type="ChEBI" id="CHEBI:61506"/>
        <dbReference type="ChEBI" id="CHEBI:193075"/>
        <dbReference type="ChEBI" id="CHEBI:193076"/>
        <dbReference type="ChEBI" id="CHEBI:456216"/>
        <dbReference type="EC" id="2.4.99.25"/>
    </reaction>
</comment>
<dbReference type="GO" id="GO:0009244">
    <property type="term" value="P:lipopolysaccharide core region biosynthetic process"/>
    <property type="evidence" value="ECO:0007669"/>
    <property type="project" value="TreeGrafter"/>
</dbReference>
<keyword evidence="2 9" id="KW-0808">Transferase</keyword>
<dbReference type="KEGG" id="sod:Sant_4011"/>
<evidence type="ECO:0000313" key="9">
    <source>
        <dbReference type="EMBL" id="AHF78967.1"/>
    </source>
</evidence>
<dbReference type="EMBL" id="CP006569">
    <property type="protein sequence ID" value="AHF78967.1"/>
    <property type="molecule type" value="Genomic_DNA"/>
</dbReference>
<evidence type="ECO:0000256" key="1">
    <source>
        <dbReference type="ARBA" id="ARBA00022676"/>
    </source>
</evidence>
<evidence type="ECO:0000256" key="3">
    <source>
        <dbReference type="ARBA" id="ARBA00022985"/>
    </source>
</evidence>
<evidence type="ECO:0000256" key="4">
    <source>
        <dbReference type="ARBA" id="ARBA00051137"/>
    </source>
</evidence>
<dbReference type="AlphaFoldDB" id="W0I2J6"/>
<comment type="catalytic activity">
    <reaction evidence="5">
        <text>an L-alpha-D-Hep-(1-&gt;3)-4-O-phospho-L-alpha-D-Hep-(1-&gt;5)-[alpha-Kdo-(2-&gt;4)]-alpha-Kdo-(2-&gt;6)-lipid A + ADP-L-glycero-beta-D-manno-heptose = an L-alpha-D-Hep-(1-&gt;7)-L-alpha-D-Hep-(1-&gt;3)-4-O-phospho-L-alpha-D-Hep-(1-&gt;5)-[alpha-Kdo-(2-&gt;4)]-alpha-Kdo-(2-&gt;6)-lipid A + ADP + H(+)</text>
        <dbReference type="Rhea" id="RHEA:74095"/>
        <dbReference type="ChEBI" id="CHEBI:15378"/>
        <dbReference type="ChEBI" id="CHEBI:61506"/>
        <dbReference type="ChEBI" id="CHEBI:193070"/>
        <dbReference type="ChEBI" id="CHEBI:193071"/>
        <dbReference type="ChEBI" id="CHEBI:456216"/>
        <dbReference type="EC" id="2.4.99.25"/>
    </reaction>
</comment>
<dbReference type="NCBIfam" id="TIGR02201">
    <property type="entry name" value="heptsyl_trn_III"/>
    <property type="match status" value="1"/>
</dbReference>
<evidence type="ECO:0000256" key="5">
    <source>
        <dbReference type="ARBA" id="ARBA00051369"/>
    </source>
</evidence>
<dbReference type="PATRIC" id="fig|1239307.3.peg.4426"/>
<dbReference type="EC" id="2.4.99.25" evidence="6"/>
<organism evidence="9 10">
    <name type="scientific">Sodalis praecaptivus</name>
    <dbReference type="NCBI Taxonomy" id="1239307"/>
    <lineage>
        <taxon>Bacteria</taxon>
        <taxon>Pseudomonadati</taxon>
        <taxon>Pseudomonadota</taxon>
        <taxon>Gammaproteobacteria</taxon>
        <taxon>Enterobacterales</taxon>
        <taxon>Bruguierivoracaceae</taxon>
        <taxon>Sodalis</taxon>
    </lineage>
</organism>
<dbReference type="Pfam" id="PF01075">
    <property type="entry name" value="Glyco_transf_9"/>
    <property type="match status" value="1"/>
</dbReference>